<dbReference type="PANTHER" id="PTHR43798">
    <property type="entry name" value="MONOACYLGLYCEROL LIPASE"/>
    <property type="match status" value="1"/>
</dbReference>
<dbReference type="GO" id="GO:0046464">
    <property type="term" value="P:acylglycerol catabolic process"/>
    <property type="evidence" value="ECO:0007669"/>
    <property type="project" value="TreeGrafter"/>
</dbReference>
<evidence type="ECO:0000313" key="4">
    <source>
        <dbReference type="Proteomes" id="UP001139319"/>
    </source>
</evidence>
<dbReference type="InterPro" id="IPR029058">
    <property type="entry name" value="AB_hydrolase_fold"/>
</dbReference>
<dbReference type="SUPFAM" id="SSF53474">
    <property type="entry name" value="alpha/beta-Hydrolases"/>
    <property type="match status" value="1"/>
</dbReference>
<dbReference type="InterPro" id="IPR000073">
    <property type="entry name" value="AB_hydrolase_1"/>
</dbReference>
<dbReference type="Gene3D" id="3.40.50.1820">
    <property type="entry name" value="alpha/beta hydrolase"/>
    <property type="match status" value="1"/>
</dbReference>
<dbReference type="EMBL" id="JAMFTH010000001">
    <property type="protein sequence ID" value="MCP8899096.1"/>
    <property type="molecule type" value="Genomic_DNA"/>
</dbReference>
<feature type="domain" description="AB hydrolase-1" evidence="2">
    <location>
        <begin position="70"/>
        <end position="321"/>
    </location>
</feature>
<dbReference type="PANTHER" id="PTHR43798:SF33">
    <property type="entry name" value="HYDROLASE, PUTATIVE (AFU_ORTHOLOGUE AFUA_2G14860)-RELATED"/>
    <property type="match status" value="1"/>
</dbReference>
<dbReference type="GO" id="GO:0047372">
    <property type="term" value="F:monoacylglycerol lipase activity"/>
    <property type="evidence" value="ECO:0007669"/>
    <property type="project" value="TreeGrafter"/>
</dbReference>
<dbReference type="AlphaFoldDB" id="A0A9X2KSR6"/>
<evidence type="ECO:0000313" key="3">
    <source>
        <dbReference type="EMBL" id="MCP8899096.1"/>
    </source>
</evidence>
<proteinExistence type="predicted"/>
<comment type="caution">
    <text evidence="3">The sequence shown here is derived from an EMBL/GenBank/DDBJ whole genome shotgun (WGS) entry which is preliminary data.</text>
</comment>
<dbReference type="GO" id="GO:0016020">
    <property type="term" value="C:membrane"/>
    <property type="evidence" value="ECO:0007669"/>
    <property type="project" value="TreeGrafter"/>
</dbReference>
<gene>
    <name evidence="3" type="ORF">M6D89_07270</name>
</gene>
<dbReference type="InterPro" id="IPR050266">
    <property type="entry name" value="AB_hydrolase_sf"/>
</dbReference>
<keyword evidence="1" id="KW-0732">Signal</keyword>
<dbReference type="PRINTS" id="PR00111">
    <property type="entry name" value="ABHYDROLASE"/>
</dbReference>
<accession>A0A9X2KSR6</accession>
<dbReference type="RefSeq" id="WP_253967355.1">
    <property type="nucleotide sequence ID" value="NZ_JAMFTH010000001.1"/>
</dbReference>
<reference evidence="3" key="1">
    <citation type="submission" date="2022-05" db="EMBL/GenBank/DDBJ databases">
        <authorList>
            <person name="Sun H.-N."/>
        </authorList>
    </citation>
    <scope>NUCLEOTIDE SEQUENCE</scope>
    <source>
        <strain evidence="3">HB14</strain>
    </source>
</reference>
<keyword evidence="3" id="KW-0378">Hydrolase</keyword>
<dbReference type="Proteomes" id="UP001139319">
    <property type="component" value="Unassembled WGS sequence"/>
</dbReference>
<keyword evidence="4" id="KW-1185">Reference proteome</keyword>
<organism evidence="3 4">
    <name type="scientific">Gilvimarinus xylanilyticus</name>
    <dbReference type="NCBI Taxonomy" id="2944139"/>
    <lineage>
        <taxon>Bacteria</taxon>
        <taxon>Pseudomonadati</taxon>
        <taxon>Pseudomonadota</taxon>
        <taxon>Gammaproteobacteria</taxon>
        <taxon>Cellvibrionales</taxon>
        <taxon>Cellvibrionaceae</taxon>
        <taxon>Gilvimarinus</taxon>
    </lineage>
</organism>
<sequence>MKNTAFLTAVWLLILSVSGSALSVVAQEPAYDARLSQYPYPYPVHNFSFNSQRQELEMAYMHLPAEKDKPTVLLMHGKNFAADYWQGTAEVLRKRGYGVLMPDQIGFGKSSKPAHYQFSAEALVANTNALVQELGIGDLVVMGHSMGGMLASRYALNYADQVQKLVLVNPVGLEDYLKYVEYKDPEFFYQNELQKTAADVISYQKKNYYDGKWSDDYEALTTIHKGWINGPDWEQVAWNNAQTYDVIFTGAVINEFDQFRMPVHLIIGTRDTTGPGRNWKKPGVTRTLGQYDKLGKAAAERIPDATLHELEDVGHMPQFEAFDRYQKILNTIF</sequence>
<evidence type="ECO:0000256" key="1">
    <source>
        <dbReference type="SAM" id="SignalP"/>
    </source>
</evidence>
<feature type="signal peptide" evidence="1">
    <location>
        <begin position="1"/>
        <end position="26"/>
    </location>
</feature>
<feature type="chain" id="PRO_5040867149" evidence="1">
    <location>
        <begin position="27"/>
        <end position="333"/>
    </location>
</feature>
<dbReference type="Pfam" id="PF00561">
    <property type="entry name" value="Abhydrolase_1"/>
    <property type="match status" value="1"/>
</dbReference>
<name>A0A9X2KSR6_9GAMM</name>
<reference evidence="3" key="2">
    <citation type="submission" date="2023-01" db="EMBL/GenBank/DDBJ databases">
        <title>Gilvimarinus xylanilyticus HB14 isolated from Caulerpa lentillifera aquaculture base in Hainan, China.</title>
        <authorList>
            <person name="Zhang Y.-J."/>
        </authorList>
    </citation>
    <scope>NUCLEOTIDE SEQUENCE</scope>
    <source>
        <strain evidence="3">HB14</strain>
    </source>
</reference>
<protein>
    <submittedName>
        <fullName evidence="3">Alpha/beta hydrolase</fullName>
    </submittedName>
</protein>
<evidence type="ECO:0000259" key="2">
    <source>
        <dbReference type="Pfam" id="PF00561"/>
    </source>
</evidence>